<feature type="compositionally biased region" description="Basic and acidic residues" evidence="8">
    <location>
        <begin position="312"/>
        <end position="323"/>
    </location>
</feature>
<feature type="repeat" description="Pumilio" evidence="7">
    <location>
        <begin position="899"/>
        <end position="934"/>
    </location>
</feature>
<keyword evidence="5" id="KW-0694">RNA-binding</keyword>
<keyword evidence="3" id="KW-0677">Repeat</keyword>
<reference evidence="10 11" key="1">
    <citation type="journal article" date="2019" name="G3 (Bethesda)">
        <title>Sequencing of a Wild Apple (Malus baccata) Genome Unravels the Differences Between Cultivated and Wild Apple Species Regarding Disease Resistance and Cold Tolerance.</title>
        <authorList>
            <person name="Chen X."/>
        </authorList>
    </citation>
    <scope>NUCLEOTIDE SEQUENCE [LARGE SCALE GENOMIC DNA]</scope>
    <source>
        <strain evidence="11">cv. Shandingzi</strain>
        <tissue evidence="10">Leaves</tissue>
    </source>
</reference>
<dbReference type="PROSITE" id="PS50303">
    <property type="entry name" value="PUM_HD"/>
    <property type="match status" value="1"/>
</dbReference>
<dbReference type="InterPro" id="IPR001313">
    <property type="entry name" value="Pumilio_RNA-bd_rpt"/>
</dbReference>
<dbReference type="FunFam" id="1.25.10.10:FF:000004">
    <property type="entry name" value="Pumilio homolog 1 isoform 2"/>
    <property type="match status" value="1"/>
</dbReference>
<evidence type="ECO:0000256" key="4">
    <source>
        <dbReference type="ARBA" id="ARBA00022845"/>
    </source>
</evidence>
<dbReference type="SUPFAM" id="SSF48371">
    <property type="entry name" value="ARM repeat"/>
    <property type="match status" value="1"/>
</dbReference>
<feature type="compositionally biased region" description="Polar residues" evidence="8">
    <location>
        <begin position="247"/>
        <end position="256"/>
    </location>
</feature>
<protein>
    <recommendedName>
        <fullName evidence="9">PUM-HD domain-containing protein</fullName>
    </recommendedName>
</protein>
<dbReference type="STRING" id="106549.A0A540NND9"/>
<evidence type="ECO:0000259" key="9">
    <source>
        <dbReference type="PROSITE" id="PS50303"/>
    </source>
</evidence>
<keyword evidence="11" id="KW-1185">Reference proteome</keyword>
<sequence>MATEGLMRMVESSRELKWPPSKDSATFGSPLRSMTADESGFISKGHGFKKDRAELIPNRSGSAPPTMEGSFSAIENLLCQQNSSMKTSLTNLNNVVDSVENEENLSSDPARLAYYLSNMNLNARPPPPLIVRENHHLVRHSGGLGTKWRSTSLDDSASGSLHLSQGSLSTLQEDPNDASSSRKSQDNLAEDSVAVMPVKDTASLASYNKSLVDLIQQDFPRTPSPVYNHSLSSSLGTTDELIDSDAHSLSPNASSLDKSKLPEPNSNSINDCPDTSASYALALGIIPNDVPLPTSSPSAQQCQPDDGTGNLQKDESNIEHDGSRNNASINGDLGLDISSARASKVDINNNKQQELSYGRYVPQHNLSTQQGVPYQLQGFQAQLVSQGMNYLQSGMQNLPYSYPKFSSIETQPSLHSPGVTPALYSTPTPYMTSGSPFYPNYQSSGVFPPQYSMGGYTLGSTFLPSYMPGYTSHGSFSMPFDASLGPRFSGQTVDVSRGERIPHDGDMQHHSRFYGQHGPMLQPPFLDPLYTQYYARSLEDSYGASIQYGYLPSRGQLSQQELNANAYTGGPKFHSSTNGNQGIPSPRNVGINGSGYYGLPSGMGVMTQFPASPLGSPILPSSPMGRTNHFGRKYELRTPQGSVSGVYSGWQGQRSSILDDPRRHSLLEELKSSNPHKFELSDIAERIVDFSVDQHGSRFIQQKLEYSSAEDKVSVFKEILPNASKLMMDVFGNYVIQKFFEYGTPEQKKELADQLAGQMLPLSLQMYGCRVIQKALEVIELDQKIQLVHELDGHVMICVRDQNGNHVIQKCIECIPTEKIGFIISAFQGQVATLSTHPYGCRVIQRVLEHCSDDLQSQCIVDEILESAYDLAQDQYGNYVTQHVLERGKPNERSQIIGKLVGKIVQLSQHKYASNVVEKGLEFGDTAERELLIEEIIGQMEENDSLLSMMKDQFANYVVQKVLETSNGRQREILLKLIRVHIDALKKYTYGKHIVVRFQQLSGEGYVSLCKLCLWFCVSQNTGASKPNFLASSAASLAGSGGP</sequence>
<gene>
    <name evidence="10" type="ORF">C1H46_001916</name>
</gene>
<dbReference type="AlphaFoldDB" id="A0A540NND9"/>
<evidence type="ECO:0000256" key="8">
    <source>
        <dbReference type="SAM" id="MobiDB-lite"/>
    </source>
</evidence>
<feature type="region of interest" description="Disordered" evidence="8">
    <location>
        <begin position="143"/>
        <end position="162"/>
    </location>
</feature>
<proteinExistence type="predicted"/>
<feature type="repeat" description="Pumilio" evidence="7">
    <location>
        <begin position="718"/>
        <end position="753"/>
    </location>
</feature>
<feature type="region of interest" description="Disordered" evidence="8">
    <location>
        <begin position="167"/>
        <end position="192"/>
    </location>
</feature>
<dbReference type="GO" id="GO:0006417">
    <property type="term" value="P:regulation of translation"/>
    <property type="evidence" value="ECO:0007669"/>
    <property type="project" value="UniProtKB-KW"/>
</dbReference>
<feature type="compositionally biased region" description="Polar residues" evidence="8">
    <location>
        <begin position="293"/>
        <end position="303"/>
    </location>
</feature>
<evidence type="ECO:0000313" key="10">
    <source>
        <dbReference type="EMBL" id="TQE12525.1"/>
    </source>
</evidence>
<evidence type="ECO:0000256" key="3">
    <source>
        <dbReference type="ARBA" id="ARBA00022737"/>
    </source>
</evidence>
<dbReference type="GO" id="GO:0005737">
    <property type="term" value="C:cytoplasm"/>
    <property type="evidence" value="ECO:0007669"/>
    <property type="project" value="UniProtKB-SubCell"/>
</dbReference>
<feature type="repeat" description="Pumilio" evidence="7">
    <location>
        <begin position="682"/>
        <end position="717"/>
    </location>
</feature>
<feature type="compositionally biased region" description="Polar residues" evidence="8">
    <location>
        <begin position="264"/>
        <end position="273"/>
    </location>
</feature>
<organism evidence="10 11">
    <name type="scientific">Malus baccata</name>
    <name type="common">Siberian crab apple</name>
    <name type="synonym">Pyrus baccata</name>
    <dbReference type="NCBI Taxonomy" id="106549"/>
    <lineage>
        <taxon>Eukaryota</taxon>
        <taxon>Viridiplantae</taxon>
        <taxon>Streptophyta</taxon>
        <taxon>Embryophyta</taxon>
        <taxon>Tracheophyta</taxon>
        <taxon>Spermatophyta</taxon>
        <taxon>Magnoliopsida</taxon>
        <taxon>eudicotyledons</taxon>
        <taxon>Gunneridae</taxon>
        <taxon>Pentapetalae</taxon>
        <taxon>rosids</taxon>
        <taxon>fabids</taxon>
        <taxon>Rosales</taxon>
        <taxon>Rosaceae</taxon>
        <taxon>Amygdaloideae</taxon>
        <taxon>Maleae</taxon>
        <taxon>Malus</taxon>
    </lineage>
</organism>
<evidence type="ECO:0000256" key="5">
    <source>
        <dbReference type="ARBA" id="ARBA00022884"/>
    </source>
</evidence>
<name>A0A540NND9_MALBA</name>
<feature type="repeat" description="Pumilio" evidence="7">
    <location>
        <begin position="939"/>
        <end position="976"/>
    </location>
</feature>
<feature type="region of interest" description="Disordered" evidence="8">
    <location>
        <begin position="1"/>
        <end position="33"/>
    </location>
</feature>
<comment type="caution">
    <text evidence="10">The sequence shown here is derived from an EMBL/GenBank/DDBJ whole genome shotgun (WGS) entry which is preliminary data.</text>
</comment>
<dbReference type="InterPro" id="IPR012940">
    <property type="entry name" value="NABP"/>
</dbReference>
<dbReference type="CDD" id="cd07920">
    <property type="entry name" value="Pumilio"/>
    <property type="match status" value="1"/>
</dbReference>
<dbReference type="InterPro" id="IPR033712">
    <property type="entry name" value="Pumilio_RNA-bd"/>
</dbReference>
<evidence type="ECO:0000256" key="2">
    <source>
        <dbReference type="ARBA" id="ARBA00022490"/>
    </source>
</evidence>
<dbReference type="InterPro" id="IPR033133">
    <property type="entry name" value="PUM-HD"/>
</dbReference>
<dbReference type="Pfam" id="PF07990">
    <property type="entry name" value="NABP"/>
    <property type="match status" value="1"/>
</dbReference>
<dbReference type="GO" id="GO:0003729">
    <property type="term" value="F:mRNA binding"/>
    <property type="evidence" value="ECO:0007669"/>
    <property type="project" value="TreeGrafter"/>
</dbReference>
<keyword evidence="2" id="KW-0963">Cytoplasm</keyword>
<feature type="domain" description="PUM-HD" evidence="9">
    <location>
        <begin position="662"/>
        <end position="1002"/>
    </location>
</feature>
<dbReference type="Proteomes" id="UP000315295">
    <property type="component" value="Unassembled WGS sequence"/>
</dbReference>
<evidence type="ECO:0000256" key="6">
    <source>
        <dbReference type="ARBA" id="ARBA00055193"/>
    </source>
</evidence>
<evidence type="ECO:0000256" key="1">
    <source>
        <dbReference type="ARBA" id="ARBA00004496"/>
    </source>
</evidence>
<feature type="repeat" description="Pumilio" evidence="7">
    <location>
        <begin position="790"/>
        <end position="825"/>
    </location>
</feature>
<dbReference type="Gene3D" id="1.25.10.10">
    <property type="entry name" value="Leucine-rich Repeat Variant"/>
    <property type="match status" value="1"/>
</dbReference>
<feature type="region of interest" description="Disordered" evidence="8">
    <location>
        <begin position="243"/>
        <end position="273"/>
    </location>
</feature>
<comment type="function">
    <text evidence="6">Sequence-specific RNA-binding protein that regulates translation and mRNA stability by binding the 3'-UTR of target mRNAs. Binds the APUM-binding elements (APBEs) in the 3'-UTR mRNA sequence of CLV1, PNH, WUS and FAS2.</text>
</comment>
<accession>A0A540NND9</accession>
<feature type="region of interest" description="Disordered" evidence="8">
    <location>
        <begin position="290"/>
        <end position="330"/>
    </location>
</feature>
<dbReference type="PANTHER" id="PTHR12537">
    <property type="entry name" value="RNA BINDING PROTEIN PUMILIO-RELATED"/>
    <property type="match status" value="1"/>
</dbReference>
<dbReference type="PROSITE" id="PS50302">
    <property type="entry name" value="PUM"/>
    <property type="match status" value="8"/>
</dbReference>
<dbReference type="InterPro" id="IPR016024">
    <property type="entry name" value="ARM-type_fold"/>
</dbReference>
<evidence type="ECO:0000313" key="11">
    <source>
        <dbReference type="Proteomes" id="UP000315295"/>
    </source>
</evidence>
<dbReference type="Pfam" id="PF00806">
    <property type="entry name" value="PUF"/>
    <property type="match status" value="8"/>
</dbReference>
<dbReference type="InterPro" id="IPR011989">
    <property type="entry name" value="ARM-like"/>
</dbReference>
<keyword evidence="4" id="KW-0810">Translation regulation</keyword>
<feature type="repeat" description="Pumilio" evidence="7">
    <location>
        <begin position="826"/>
        <end position="862"/>
    </location>
</feature>
<dbReference type="PANTHER" id="PTHR12537:SF119">
    <property type="entry name" value="PUMILIO HOMOLOG 6, CHLOROPLASTIC"/>
    <property type="match status" value="1"/>
</dbReference>
<dbReference type="EMBL" id="VIEB01000019">
    <property type="protein sequence ID" value="TQE12525.1"/>
    <property type="molecule type" value="Genomic_DNA"/>
</dbReference>
<evidence type="ECO:0000256" key="7">
    <source>
        <dbReference type="PROSITE-ProRule" id="PRU00317"/>
    </source>
</evidence>
<feature type="repeat" description="Pumilio" evidence="7">
    <location>
        <begin position="863"/>
        <end position="898"/>
    </location>
</feature>
<dbReference type="SMART" id="SM00025">
    <property type="entry name" value="Pumilio"/>
    <property type="match status" value="8"/>
</dbReference>
<comment type="subcellular location">
    <subcellularLocation>
        <location evidence="1">Cytoplasm</location>
    </subcellularLocation>
</comment>
<feature type="repeat" description="Pumilio" evidence="7">
    <location>
        <begin position="754"/>
        <end position="789"/>
    </location>
</feature>